<comment type="caution">
    <text evidence="1">The sequence shown here is derived from an EMBL/GenBank/DDBJ whole genome shotgun (WGS) entry which is preliminary data.</text>
</comment>
<gene>
    <name evidence="2" type="ORF">GCM10007888_19910</name>
    <name evidence="1" type="ORF">MOX02_28220</name>
</gene>
<protein>
    <submittedName>
        <fullName evidence="1">Uncharacterized protein</fullName>
    </submittedName>
</protein>
<dbReference type="RefSeq" id="WP_170267856.1">
    <property type="nucleotide sequence ID" value="NZ_BJZU01000052.1"/>
</dbReference>
<organism evidence="1 3">
    <name type="scientific">Methylobacterium oxalidis</name>
    <dbReference type="NCBI Taxonomy" id="944322"/>
    <lineage>
        <taxon>Bacteria</taxon>
        <taxon>Pseudomonadati</taxon>
        <taxon>Pseudomonadota</taxon>
        <taxon>Alphaproteobacteria</taxon>
        <taxon>Hyphomicrobiales</taxon>
        <taxon>Methylobacteriaceae</taxon>
        <taxon>Methylobacterium</taxon>
    </lineage>
</organism>
<evidence type="ECO:0000313" key="2">
    <source>
        <dbReference type="EMBL" id="GLS63610.1"/>
    </source>
</evidence>
<proteinExistence type="predicted"/>
<evidence type="ECO:0000313" key="3">
    <source>
        <dbReference type="Proteomes" id="UP000321960"/>
    </source>
</evidence>
<dbReference type="EMBL" id="BJZU01000052">
    <property type="protein sequence ID" value="GEP04784.1"/>
    <property type="molecule type" value="Genomic_DNA"/>
</dbReference>
<sequence>MSLVFFLVFVGPYLALAVWNIMAVRNERPLQPATATAGAPLTRPGEDI</sequence>
<keyword evidence="4" id="KW-1185">Reference proteome</keyword>
<reference evidence="2" key="1">
    <citation type="journal article" date="2014" name="Int. J. Syst. Evol. Microbiol.">
        <title>Complete genome of a new Firmicutes species belonging to the dominant human colonic microbiota ('Ruminococcus bicirculans') reveals two chromosomes and a selective capacity to utilize plant glucans.</title>
        <authorList>
            <consortium name="NISC Comparative Sequencing Program"/>
            <person name="Wegmann U."/>
            <person name="Louis P."/>
            <person name="Goesmann A."/>
            <person name="Henrissat B."/>
            <person name="Duncan S.H."/>
            <person name="Flint H.J."/>
        </authorList>
    </citation>
    <scope>NUCLEOTIDE SEQUENCE</scope>
    <source>
        <strain evidence="2">NBRC 107715</strain>
    </source>
</reference>
<dbReference type="AlphaFoldDB" id="A0A512J4A2"/>
<reference evidence="1 3" key="3">
    <citation type="submission" date="2019-07" db="EMBL/GenBank/DDBJ databases">
        <title>Whole genome shotgun sequence of Methylobacterium oxalidis NBRC 107715.</title>
        <authorList>
            <person name="Hosoyama A."/>
            <person name="Uohara A."/>
            <person name="Ohji S."/>
            <person name="Ichikawa N."/>
        </authorList>
    </citation>
    <scope>NUCLEOTIDE SEQUENCE [LARGE SCALE GENOMIC DNA]</scope>
    <source>
        <strain evidence="1 3">NBRC 107715</strain>
    </source>
</reference>
<reference evidence="2" key="4">
    <citation type="submission" date="2023-01" db="EMBL/GenBank/DDBJ databases">
        <title>Draft genome sequence of Methylobacterium oxalidis strain NBRC 107715.</title>
        <authorList>
            <person name="Sun Q."/>
            <person name="Mori K."/>
        </authorList>
    </citation>
    <scope>NUCLEOTIDE SEQUENCE</scope>
    <source>
        <strain evidence="2">NBRC 107715</strain>
    </source>
</reference>
<evidence type="ECO:0000313" key="1">
    <source>
        <dbReference type="EMBL" id="GEP04784.1"/>
    </source>
</evidence>
<name>A0A512J4A2_9HYPH</name>
<dbReference type="Proteomes" id="UP001156856">
    <property type="component" value="Unassembled WGS sequence"/>
</dbReference>
<evidence type="ECO:0000313" key="4">
    <source>
        <dbReference type="Proteomes" id="UP001156856"/>
    </source>
</evidence>
<reference evidence="4" key="2">
    <citation type="journal article" date="2019" name="Int. J. Syst. Evol. Microbiol.">
        <title>The Global Catalogue of Microorganisms (GCM) 10K type strain sequencing project: providing services to taxonomists for standard genome sequencing and annotation.</title>
        <authorList>
            <consortium name="The Broad Institute Genomics Platform"/>
            <consortium name="The Broad Institute Genome Sequencing Center for Infectious Disease"/>
            <person name="Wu L."/>
            <person name="Ma J."/>
        </authorList>
    </citation>
    <scope>NUCLEOTIDE SEQUENCE [LARGE SCALE GENOMIC DNA]</scope>
    <source>
        <strain evidence="4">NBRC 107715</strain>
    </source>
</reference>
<dbReference type="EMBL" id="BSPK01000025">
    <property type="protein sequence ID" value="GLS63610.1"/>
    <property type="molecule type" value="Genomic_DNA"/>
</dbReference>
<dbReference type="Proteomes" id="UP000321960">
    <property type="component" value="Unassembled WGS sequence"/>
</dbReference>
<accession>A0A512J4A2</accession>